<evidence type="ECO:0000259" key="16">
    <source>
        <dbReference type="PROSITE" id="PS51839"/>
    </source>
</evidence>
<dbReference type="Gene3D" id="3.10.20.740">
    <property type="match status" value="1"/>
</dbReference>
<feature type="domain" description="4Fe-4S His(Cys)3-ligated-type" evidence="16">
    <location>
        <begin position="82"/>
        <end position="121"/>
    </location>
</feature>
<feature type="domain" description="2Fe-2S ferredoxin-type" evidence="14">
    <location>
        <begin position="4"/>
        <end position="82"/>
    </location>
</feature>
<keyword evidence="6 13" id="KW-0479">Metal-binding</keyword>
<dbReference type="Pfam" id="PF10588">
    <property type="entry name" value="NADH-G_4Fe-4S_3"/>
    <property type="match status" value="1"/>
</dbReference>
<dbReference type="GO" id="GO:0051539">
    <property type="term" value="F:4 iron, 4 sulfur cluster binding"/>
    <property type="evidence" value="ECO:0007669"/>
    <property type="project" value="UniProtKB-KW"/>
</dbReference>
<gene>
    <name evidence="17" type="ORF">SAMN02745130_00633</name>
</gene>
<protein>
    <recommendedName>
        <fullName evidence="13">NADH-quinone oxidoreductase</fullName>
        <ecNumber evidence="13">7.1.1.-</ecNumber>
    </recommendedName>
</protein>
<dbReference type="SUPFAM" id="SSF54292">
    <property type="entry name" value="2Fe-2S ferredoxin-like"/>
    <property type="match status" value="1"/>
</dbReference>
<comment type="cofactor">
    <cofactor evidence="1 13">
        <name>[4Fe-4S] cluster</name>
        <dbReference type="ChEBI" id="CHEBI:49883"/>
    </cofactor>
</comment>
<evidence type="ECO:0000256" key="11">
    <source>
        <dbReference type="ARBA" id="ARBA00026021"/>
    </source>
</evidence>
<keyword evidence="7 13" id="KW-1278">Translocase</keyword>
<dbReference type="Gene3D" id="3.30.70.20">
    <property type="match status" value="1"/>
</dbReference>
<dbReference type="SUPFAM" id="SSF54862">
    <property type="entry name" value="4Fe-4S ferredoxins"/>
    <property type="match status" value="1"/>
</dbReference>
<dbReference type="Proteomes" id="UP000190460">
    <property type="component" value="Unassembled WGS sequence"/>
</dbReference>
<keyword evidence="4 13" id="KW-0001">2Fe-2S</keyword>
<evidence type="ECO:0000313" key="18">
    <source>
        <dbReference type="Proteomes" id="UP000190460"/>
    </source>
</evidence>
<keyword evidence="18" id="KW-1185">Reference proteome</keyword>
<dbReference type="AlphaFoldDB" id="A0A1T4VY72"/>
<comment type="function">
    <text evidence="13">NDH-1 shuttles electrons from NADH, via FMN and iron-sulfur (Fe-S) centers, to quinones in the respiratory chain. Couples the redox reaction to proton translocation (for every two electrons transferred, four hydrogen ions are translocated across the cytoplasmic membrane), and thus conserves the redox energy in a proton gradient.</text>
</comment>
<feature type="domain" description="4Fe-4S Mo/W bis-MGD-type" evidence="15">
    <location>
        <begin position="219"/>
        <end position="275"/>
    </location>
</feature>
<keyword evidence="8 13" id="KW-0408">Iron</keyword>
<dbReference type="PANTHER" id="PTHR43105">
    <property type="entry name" value="RESPIRATORY NITRATE REDUCTASE"/>
    <property type="match status" value="1"/>
</dbReference>
<evidence type="ECO:0000259" key="15">
    <source>
        <dbReference type="PROSITE" id="PS51669"/>
    </source>
</evidence>
<dbReference type="Gene3D" id="3.40.228.10">
    <property type="entry name" value="Dimethylsulfoxide Reductase, domain 2"/>
    <property type="match status" value="1"/>
</dbReference>
<comment type="subunit">
    <text evidence="11">Composed of 13 different subunits. Subunits NuoCD, E, F, and G constitute the peripheral sector of the complex.</text>
</comment>
<dbReference type="Pfam" id="PF00384">
    <property type="entry name" value="Molybdopterin"/>
    <property type="match status" value="1"/>
</dbReference>
<evidence type="ECO:0000256" key="1">
    <source>
        <dbReference type="ARBA" id="ARBA00001966"/>
    </source>
</evidence>
<dbReference type="InterPro" id="IPR050123">
    <property type="entry name" value="Prok_molybdopt-oxidoreductase"/>
</dbReference>
<dbReference type="FunFam" id="3.30.70.20:FF:000002">
    <property type="entry name" value="NADH-ubiquinone oxidoreductase 75 kDa subunit"/>
    <property type="match status" value="1"/>
</dbReference>
<dbReference type="PANTHER" id="PTHR43105:SF13">
    <property type="entry name" value="NADH-UBIQUINONE OXIDOREDUCTASE 75 KDA SUBUNIT, MITOCHONDRIAL"/>
    <property type="match status" value="1"/>
</dbReference>
<dbReference type="GO" id="GO:0008137">
    <property type="term" value="F:NADH dehydrogenase (ubiquinone) activity"/>
    <property type="evidence" value="ECO:0007669"/>
    <property type="project" value="UniProtKB-UniRule"/>
</dbReference>
<evidence type="ECO:0000256" key="6">
    <source>
        <dbReference type="ARBA" id="ARBA00022723"/>
    </source>
</evidence>
<evidence type="ECO:0000256" key="5">
    <source>
        <dbReference type="ARBA" id="ARBA00022719"/>
    </source>
</evidence>
<accession>A0A1T4VY72</accession>
<evidence type="ECO:0000313" key="17">
    <source>
        <dbReference type="EMBL" id="SKA69970.1"/>
    </source>
</evidence>
<dbReference type="GO" id="GO:0046872">
    <property type="term" value="F:metal ion binding"/>
    <property type="evidence" value="ECO:0007669"/>
    <property type="project" value="UniProtKB-UniRule"/>
</dbReference>
<dbReference type="PROSITE" id="PS51669">
    <property type="entry name" value="4FE4S_MOW_BIS_MGD"/>
    <property type="match status" value="1"/>
</dbReference>
<dbReference type="InterPro" id="IPR001041">
    <property type="entry name" value="2Fe-2S_ferredoxin-type"/>
</dbReference>
<reference evidence="17 18" key="1">
    <citation type="submission" date="2017-02" db="EMBL/GenBank/DDBJ databases">
        <authorList>
            <person name="Peterson S.W."/>
        </authorList>
    </citation>
    <scope>NUCLEOTIDE SEQUENCE [LARGE SCALE GENOMIC DNA]</scope>
    <source>
        <strain evidence="17 18">ATCC 49788</strain>
    </source>
</reference>
<dbReference type="InterPro" id="IPR006656">
    <property type="entry name" value="Mopterin_OxRdtase"/>
</dbReference>
<dbReference type="SMART" id="SM00929">
    <property type="entry name" value="NADH-G_4Fe-4S_3"/>
    <property type="match status" value="1"/>
</dbReference>
<dbReference type="GO" id="GO:0016020">
    <property type="term" value="C:membrane"/>
    <property type="evidence" value="ECO:0007669"/>
    <property type="project" value="InterPro"/>
</dbReference>
<sequence>MSEDFVSFEVNGQTLQARPGSMLIAATDAAGITVPRFCYHKKLSVAANCRMCLVEVERAPKPLPACATPIVAGMKVWTHSAKARAAQQDVMEFLLINHPLDCPICDQGGECELQDLSLGFGNSSSEYVEIKRVVRDKDLGPLIETAMTRCIHCTRCVRFGEEIAGMRELGATGRSQYTEIGTYVAKTVSSELSGNVIDVCPVGALTAKPSRYTARPWEMRAYDSIAPHDCVGSNLHVHTARGKVVRVVPRENEAINECWISDRDRFSYEGLKSQERLLKPQIKRDGHWKEVSWQEALDNVSGILRKQLSFNVAALAGPSSSAEEFFLFQKLMRGLNITNIDHRLRQVDFSDQAVAPIAPSLGMSLVELEQQQAIFLIGAYPRHDQPLLNHRIRKASLAGAKILALNPRQFAFNYDLVQIVATPLAMVDELAVLVKASLEAADLAIPQVVAELLANVQVTETARAQLEQLKAERALILLGQIAIQHPAFSSLRTLASLLAQATGAKLGYLPEANSMAAHLAGVLPHRRIAGGAVTNEGLTVSGALTDKNISTLVLMNAELDDFASPQQALKAFRAAKHVIVFAPFADTLARDYATILLPTSTFVETAGSFINAEGVWQSFQGVVTPPGEARPLWKVLRVLGNALNLPDFDYLDTNEILAELKLNLQAVKLSTLGTLPTRLSLPKPVAHTMQRIGEVAMYRTDALVRRAKALQAMTGSPVVRMHPLDMDHLGISAKDLVRLGQGDSYVQLPAEMDEAIPVGCVGVQSGTEAARALGAAFGSIMVDKG</sequence>
<dbReference type="Pfam" id="PF13510">
    <property type="entry name" value="Fer2_4"/>
    <property type="match status" value="1"/>
</dbReference>
<dbReference type="STRING" id="92487.SAMN02745130_00633"/>
<evidence type="ECO:0000256" key="4">
    <source>
        <dbReference type="ARBA" id="ARBA00022714"/>
    </source>
</evidence>
<comment type="catalytic activity">
    <reaction evidence="12 13">
        <text>a quinone + NADH + 5 H(+)(in) = a quinol + NAD(+) + 4 H(+)(out)</text>
        <dbReference type="Rhea" id="RHEA:57888"/>
        <dbReference type="ChEBI" id="CHEBI:15378"/>
        <dbReference type="ChEBI" id="CHEBI:24646"/>
        <dbReference type="ChEBI" id="CHEBI:57540"/>
        <dbReference type="ChEBI" id="CHEBI:57945"/>
        <dbReference type="ChEBI" id="CHEBI:132124"/>
    </reaction>
</comment>
<proteinExistence type="inferred from homology"/>
<dbReference type="InterPro" id="IPR036010">
    <property type="entry name" value="2Fe-2S_ferredoxin-like_sf"/>
</dbReference>
<dbReference type="PROSITE" id="PS00642">
    <property type="entry name" value="COMPLEX1_75K_2"/>
    <property type="match status" value="1"/>
</dbReference>
<dbReference type="GO" id="GO:0016651">
    <property type="term" value="F:oxidoreductase activity, acting on NAD(P)H"/>
    <property type="evidence" value="ECO:0007669"/>
    <property type="project" value="InterPro"/>
</dbReference>
<dbReference type="InterPro" id="IPR000283">
    <property type="entry name" value="NADH_UbQ_OxRdtase_75kDa_su_CS"/>
</dbReference>
<dbReference type="Gene3D" id="2.40.40.20">
    <property type="match status" value="1"/>
</dbReference>
<dbReference type="PROSITE" id="PS00643">
    <property type="entry name" value="COMPLEX1_75K_3"/>
    <property type="match status" value="1"/>
</dbReference>
<evidence type="ECO:0000256" key="8">
    <source>
        <dbReference type="ARBA" id="ARBA00023004"/>
    </source>
</evidence>
<dbReference type="EMBL" id="FUYB01000002">
    <property type="protein sequence ID" value="SKA69970.1"/>
    <property type="molecule type" value="Genomic_DNA"/>
</dbReference>
<organism evidence="17 18">
    <name type="scientific">Thiothrix eikelboomii</name>
    <dbReference type="NCBI Taxonomy" id="92487"/>
    <lineage>
        <taxon>Bacteria</taxon>
        <taxon>Pseudomonadati</taxon>
        <taxon>Pseudomonadota</taxon>
        <taxon>Gammaproteobacteria</taxon>
        <taxon>Thiotrichales</taxon>
        <taxon>Thiotrichaceae</taxon>
        <taxon>Thiothrix</taxon>
    </lineage>
</organism>
<evidence type="ECO:0000256" key="12">
    <source>
        <dbReference type="ARBA" id="ARBA00047712"/>
    </source>
</evidence>
<dbReference type="EC" id="7.1.1.-" evidence="13"/>
<dbReference type="PROSITE" id="PS51085">
    <property type="entry name" value="2FE2S_FER_2"/>
    <property type="match status" value="1"/>
</dbReference>
<evidence type="ECO:0000256" key="10">
    <source>
        <dbReference type="ARBA" id="ARBA00023027"/>
    </source>
</evidence>
<dbReference type="PROSITE" id="PS51839">
    <property type="entry name" value="4FE4S_HC3"/>
    <property type="match status" value="1"/>
</dbReference>
<dbReference type="Gene3D" id="3.40.50.740">
    <property type="match status" value="2"/>
</dbReference>
<evidence type="ECO:0000259" key="14">
    <source>
        <dbReference type="PROSITE" id="PS51085"/>
    </source>
</evidence>
<keyword evidence="5 13" id="KW-0874">Quinone</keyword>
<keyword evidence="3 13" id="KW-0004">4Fe-4S</keyword>
<evidence type="ECO:0000256" key="13">
    <source>
        <dbReference type="RuleBase" id="RU003525"/>
    </source>
</evidence>
<dbReference type="FunFam" id="3.10.20.740:FF:000001">
    <property type="entry name" value="NADH-quinone oxidoreductase subunit G"/>
    <property type="match status" value="1"/>
</dbReference>
<comment type="similarity">
    <text evidence="2 13">Belongs to the complex I 75 kDa subunit family.</text>
</comment>
<comment type="cofactor">
    <cofactor evidence="13">
        <name>[2Fe-2S] cluster</name>
        <dbReference type="ChEBI" id="CHEBI:190135"/>
    </cofactor>
    <text evidence="13">Binds 1 [2Fe-2S] cluster per subunit.</text>
</comment>
<dbReference type="CDD" id="cd00207">
    <property type="entry name" value="fer2"/>
    <property type="match status" value="1"/>
</dbReference>
<dbReference type="PROSITE" id="PS00641">
    <property type="entry name" value="COMPLEX1_75K_1"/>
    <property type="match status" value="1"/>
</dbReference>
<dbReference type="InterPro" id="IPR019574">
    <property type="entry name" value="NADH_UbQ_OxRdtase_Gsu_4Fe4S-bd"/>
</dbReference>
<dbReference type="GO" id="GO:0051537">
    <property type="term" value="F:2 iron, 2 sulfur cluster binding"/>
    <property type="evidence" value="ECO:0007669"/>
    <property type="project" value="UniProtKB-UniRule"/>
</dbReference>
<dbReference type="NCBIfam" id="TIGR01973">
    <property type="entry name" value="NuoG"/>
    <property type="match status" value="1"/>
</dbReference>
<dbReference type="RefSeq" id="WP_143594229.1">
    <property type="nucleotide sequence ID" value="NZ_FUYB01000002.1"/>
</dbReference>
<dbReference type="SUPFAM" id="SSF50692">
    <property type="entry name" value="ADC-like"/>
    <property type="match status" value="1"/>
</dbReference>
<evidence type="ECO:0000256" key="9">
    <source>
        <dbReference type="ARBA" id="ARBA00023014"/>
    </source>
</evidence>
<dbReference type="InterPro" id="IPR010228">
    <property type="entry name" value="NADH_UbQ_OxRdtase_Gsu"/>
</dbReference>
<dbReference type="InterPro" id="IPR054351">
    <property type="entry name" value="NADH_UbQ_OxRdtase_ferredoxin"/>
</dbReference>
<keyword evidence="9 13" id="KW-0411">Iron-sulfur</keyword>
<dbReference type="InterPro" id="IPR006963">
    <property type="entry name" value="Mopterin_OxRdtase_4Fe-4S_dom"/>
</dbReference>
<evidence type="ECO:0000256" key="2">
    <source>
        <dbReference type="ARBA" id="ARBA00005404"/>
    </source>
</evidence>
<dbReference type="SUPFAM" id="SSF53706">
    <property type="entry name" value="Formate dehydrogenase/DMSO reductase, domains 1-3"/>
    <property type="match status" value="1"/>
</dbReference>
<keyword evidence="10 13" id="KW-0520">NAD</keyword>
<dbReference type="InterPro" id="IPR009010">
    <property type="entry name" value="Asp_de-COase-like_dom_sf"/>
</dbReference>
<name>A0A1T4VY72_9GAMM</name>
<dbReference type="OrthoDB" id="9810782at2"/>
<dbReference type="Pfam" id="PF22151">
    <property type="entry name" value="Fer4_NDSU1"/>
    <property type="match status" value="1"/>
</dbReference>
<dbReference type="Pfam" id="PF22117">
    <property type="entry name" value="Fer4_Nqo3"/>
    <property type="match status" value="1"/>
</dbReference>
<evidence type="ECO:0000256" key="7">
    <source>
        <dbReference type="ARBA" id="ARBA00022967"/>
    </source>
</evidence>
<dbReference type="GO" id="GO:0042773">
    <property type="term" value="P:ATP synthesis coupled electron transport"/>
    <property type="evidence" value="ECO:0007669"/>
    <property type="project" value="InterPro"/>
</dbReference>
<dbReference type="GO" id="GO:0048038">
    <property type="term" value="F:quinone binding"/>
    <property type="evidence" value="ECO:0007669"/>
    <property type="project" value="UniProtKB-UniRule"/>
</dbReference>
<evidence type="ECO:0000256" key="3">
    <source>
        <dbReference type="ARBA" id="ARBA00022485"/>
    </source>
</evidence>